<dbReference type="FunFam" id="3.40.190.10:FF:000050">
    <property type="entry name" value="Sulfonate ABC transporter substrate-binding protein"/>
    <property type="match status" value="1"/>
</dbReference>
<dbReference type="SMART" id="SM00062">
    <property type="entry name" value="PBPb"/>
    <property type="match status" value="1"/>
</dbReference>
<comment type="similarity">
    <text evidence="1">Belongs to the bacterial solute-binding protein SsuA/TauA family.</text>
</comment>
<dbReference type="Pfam" id="PF13379">
    <property type="entry name" value="NMT1_2"/>
    <property type="match status" value="1"/>
</dbReference>
<keyword evidence="2" id="KW-0813">Transport</keyword>
<gene>
    <name evidence="8" type="ORF">SR1949_08890</name>
</gene>
<dbReference type="SUPFAM" id="SSF53850">
    <property type="entry name" value="Periplasmic binding protein-like II"/>
    <property type="match status" value="1"/>
</dbReference>
<dbReference type="Gene3D" id="3.40.190.10">
    <property type="entry name" value="Periplasmic binding protein-like II"/>
    <property type="match status" value="2"/>
</dbReference>
<dbReference type="Proteomes" id="UP000300142">
    <property type="component" value="Unassembled WGS sequence"/>
</dbReference>
<dbReference type="GO" id="GO:0042626">
    <property type="term" value="F:ATPase-coupled transmembrane transporter activity"/>
    <property type="evidence" value="ECO:0007669"/>
    <property type="project" value="InterPro"/>
</dbReference>
<comment type="caution">
    <text evidence="8">The sequence shown here is derived from an EMBL/GenBank/DDBJ whole genome shotgun (WGS) entry which is preliminary data.</text>
</comment>
<dbReference type="InterPro" id="IPR001638">
    <property type="entry name" value="Solute-binding_3/MltF_N"/>
</dbReference>
<dbReference type="RefSeq" id="WP_096572489.1">
    <property type="nucleotide sequence ID" value="NZ_BJCE01000018.1"/>
</dbReference>
<evidence type="ECO:0000256" key="6">
    <source>
        <dbReference type="SAM" id="MobiDB-lite"/>
    </source>
</evidence>
<evidence type="ECO:0000313" key="8">
    <source>
        <dbReference type="EMBL" id="GCL35790.1"/>
    </source>
</evidence>
<evidence type="ECO:0000256" key="4">
    <source>
        <dbReference type="ARBA" id="ARBA00055538"/>
    </source>
</evidence>
<evidence type="ECO:0000256" key="3">
    <source>
        <dbReference type="ARBA" id="ARBA00022729"/>
    </source>
</evidence>
<evidence type="ECO:0000256" key="5">
    <source>
        <dbReference type="ARBA" id="ARBA00070228"/>
    </source>
</evidence>
<evidence type="ECO:0000256" key="1">
    <source>
        <dbReference type="ARBA" id="ARBA00010742"/>
    </source>
</evidence>
<dbReference type="GO" id="GO:0016020">
    <property type="term" value="C:membrane"/>
    <property type="evidence" value="ECO:0007669"/>
    <property type="project" value="InterPro"/>
</dbReference>
<feature type="domain" description="Solute-binding protein family 3/N-terminal" evidence="7">
    <location>
        <begin position="73"/>
        <end position="291"/>
    </location>
</feature>
<dbReference type="PANTHER" id="PTHR30024">
    <property type="entry name" value="ALIPHATIC SULFONATES-BINDING PROTEIN-RELATED"/>
    <property type="match status" value="1"/>
</dbReference>
<feature type="compositionally biased region" description="Low complexity" evidence="6">
    <location>
        <begin position="46"/>
        <end position="70"/>
    </location>
</feature>
<dbReference type="PANTHER" id="PTHR30024:SF42">
    <property type="entry name" value="ALIPHATIC SULFONATES-BINDING PROTEIN-RELATED"/>
    <property type="match status" value="1"/>
</dbReference>
<keyword evidence="9" id="KW-1185">Reference proteome</keyword>
<dbReference type="NCBIfam" id="TIGR01728">
    <property type="entry name" value="SsuA_fam"/>
    <property type="match status" value="1"/>
</dbReference>
<organism evidence="8 9">
    <name type="scientific">Sphaerospermopsis reniformis</name>
    <dbReference type="NCBI Taxonomy" id="531300"/>
    <lineage>
        <taxon>Bacteria</taxon>
        <taxon>Bacillati</taxon>
        <taxon>Cyanobacteriota</taxon>
        <taxon>Cyanophyceae</taxon>
        <taxon>Nostocales</taxon>
        <taxon>Aphanizomenonaceae</taxon>
        <taxon>Sphaerospermopsis</taxon>
    </lineage>
</organism>
<reference evidence="9" key="1">
    <citation type="submission" date="2019-02" db="EMBL/GenBank/DDBJ databases">
        <title>Draft genome sequence of Sphaerospermopsis reniformis NIES-1949.</title>
        <authorList>
            <person name="Yamaguchi H."/>
            <person name="Suzuki S."/>
            <person name="Kawachi M."/>
        </authorList>
    </citation>
    <scope>NUCLEOTIDE SEQUENCE [LARGE SCALE GENOMIC DNA]</scope>
    <source>
        <strain evidence="9">NIES-1949</strain>
    </source>
</reference>
<proteinExistence type="inferred from homology"/>
<accession>A0A479ZSY7</accession>
<name>A0A479ZSY7_9CYAN</name>
<comment type="function">
    <text evidence="4">Part of a binding-protein-dependent transport system for aliphatic sulfonates. Putative binding protein.</text>
</comment>
<evidence type="ECO:0000313" key="9">
    <source>
        <dbReference type="Proteomes" id="UP000300142"/>
    </source>
</evidence>
<sequence length="373" mass="41061">MPNWKNKIESWKGLRITRRHALFAFGYSVVLSTTLFSCNSPQQKQSNSEINNTASNTTNTSTSGNSSTSTQKVVRIVRSKQLTALAVLEKQGTLEKRLEPLGYKVEWPEFAAGPQQLEALNAGGLDIASTAESPPIFSQAAGAPLVYLAANSSDGQAVSLLVPANSPVKSVQDLKSKKIAFQKASIGHYLTVRAVEKEGLKLTDVESVFLAPPDANAAFSQGKVDAWFIWEPFVTRNVQNKVGRVLIDGGNGLRDTNNFISTNRKFYQENPQVIKIFLEELQKAQVWSKNNPKEIAQLLAPVTQLDAPTLEKMHSKYDFALVPITDAVINKQQEVADKWYSLGLIPKKVNVKDGFLTPEQYAEITPKEVLASK</sequence>
<feature type="region of interest" description="Disordered" evidence="6">
    <location>
        <begin position="41"/>
        <end position="71"/>
    </location>
</feature>
<evidence type="ECO:0000259" key="7">
    <source>
        <dbReference type="SMART" id="SM00062"/>
    </source>
</evidence>
<dbReference type="InterPro" id="IPR010067">
    <property type="entry name" value="ABC_SsuA_sub-bd"/>
</dbReference>
<evidence type="ECO:0000256" key="2">
    <source>
        <dbReference type="ARBA" id="ARBA00022448"/>
    </source>
</evidence>
<keyword evidence="3" id="KW-0732">Signal</keyword>
<dbReference type="EMBL" id="BJCE01000018">
    <property type="protein sequence ID" value="GCL35790.1"/>
    <property type="molecule type" value="Genomic_DNA"/>
</dbReference>
<dbReference type="AlphaFoldDB" id="A0A479ZSY7"/>
<protein>
    <recommendedName>
        <fullName evidence="5">Putative aliphatic sulfonates-binding protein</fullName>
    </recommendedName>
</protein>